<dbReference type="GO" id="GO:0140664">
    <property type="term" value="F:ATP-dependent DNA damage sensor activity"/>
    <property type="evidence" value="ECO:0007669"/>
    <property type="project" value="InterPro"/>
</dbReference>
<dbReference type="OMA" id="TIHELKC"/>
<dbReference type="FunCoup" id="Q6CPZ2">
    <property type="interactions" value="62"/>
</dbReference>
<keyword evidence="3" id="KW-0227">DNA damage</keyword>
<dbReference type="InterPro" id="IPR027417">
    <property type="entry name" value="P-loop_NTPase"/>
</dbReference>
<dbReference type="InterPro" id="IPR052093">
    <property type="entry name" value="HR_Repair_Mediator"/>
</dbReference>
<dbReference type="GO" id="GO:0000707">
    <property type="term" value="P:meiotic DNA recombinase assembly"/>
    <property type="evidence" value="ECO:0007669"/>
    <property type="project" value="TreeGrafter"/>
</dbReference>
<evidence type="ECO:0000256" key="5">
    <source>
        <dbReference type="ARBA" id="ARBA00023204"/>
    </source>
</evidence>
<dbReference type="GO" id="GO:0008821">
    <property type="term" value="F:crossover junction DNA endonuclease activity"/>
    <property type="evidence" value="ECO:0007669"/>
    <property type="project" value="TreeGrafter"/>
</dbReference>
<gene>
    <name evidence="8" type="ORF">KLLA0_E01079g</name>
</gene>
<evidence type="ECO:0000256" key="2">
    <source>
        <dbReference type="ARBA" id="ARBA00022741"/>
    </source>
</evidence>
<evidence type="ECO:0000313" key="8">
    <source>
        <dbReference type="EMBL" id="CAG99084.1"/>
    </source>
</evidence>
<dbReference type="GO" id="GO:0000400">
    <property type="term" value="F:four-way junction DNA binding"/>
    <property type="evidence" value="ECO:0007669"/>
    <property type="project" value="TreeGrafter"/>
</dbReference>
<dbReference type="SUPFAM" id="SSF52540">
    <property type="entry name" value="P-loop containing nucleoside triphosphate hydrolases"/>
    <property type="match status" value="1"/>
</dbReference>
<dbReference type="InParanoid" id="Q6CPZ2"/>
<keyword evidence="6" id="KW-0539">Nucleus</keyword>
<dbReference type="PROSITE" id="PS50162">
    <property type="entry name" value="RECA_2"/>
    <property type="match status" value="1"/>
</dbReference>
<evidence type="ECO:0000259" key="7">
    <source>
        <dbReference type="PROSITE" id="PS50162"/>
    </source>
</evidence>
<dbReference type="PANTHER" id="PTHR46239">
    <property type="entry name" value="DNA REPAIR PROTEIN RAD51 HOMOLOG 3 RAD51C"/>
    <property type="match status" value="1"/>
</dbReference>
<dbReference type="AlphaFoldDB" id="Q6CPZ2"/>
<feature type="domain" description="RecA family profile 1" evidence="7">
    <location>
        <begin position="14"/>
        <end position="179"/>
    </location>
</feature>
<dbReference type="GO" id="GO:0033065">
    <property type="term" value="C:Rad51C-XRCC3 complex"/>
    <property type="evidence" value="ECO:0007669"/>
    <property type="project" value="TreeGrafter"/>
</dbReference>
<accession>Q6CPZ2</accession>
<dbReference type="HOGENOM" id="CLU_053754_0_0_1"/>
<dbReference type="Pfam" id="PF06745">
    <property type="entry name" value="ATPase"/>
    <property type="match status" value="1"/>
</dbReference>
<keyword evidence="4" id="KW-0067">ATP-binding</keyword>
<dbReference type="Proteomes" id="UP000000598">
    <property type="component" value="Chromosome E"/>
</dbReference>
<reference evidence="8 9" key="1">
    <citation type="journal article" date="2004" name="Nature">
        <title>Genome evolution in yeasts.</title>
        <authorList>
            <consortium name="Genolevures"/>
            <person name="Dujon B."/>
            <person name="Sherman D."/>
            <person name="Fischer G."/>
            <person name="Durrens P."/>
            <person name="Casaregola S."/>
            <person name="Lafontaine I."/>
            <person name="de Montigny J."/>
            <person name="Marck C."/>
            <person name="Neuveglise C."/>
            <person name="Talla E."/>
            <person name="Goffard N."/>
            <person name="Frangeul L."/>
            <person name="Aigle M."/>
            <person name="Anthouard V."/>
            <person name="Babour A."/>
            <person name="Barbe V."/>
            <person name="Barnay S."/>
            <person name="Blanchin S."/>
            <person name="Beckerich J.M."/>
            <person name="Beyne E."/>
            <person name="Bleykasten C."/>
            <person name="Boisrame A."/>
            <person name="Boyer J."/>
            <person name="Cattolico L."/>
            <person name="Confanioleri F."/>
            <person name="de Daruvar A."/>
            <person name="Despons L."/>
            <person name="Fabre E."/>
            <person name="Fairhead C."/>
            <person name="Ferry-Dumazet H."/>
            <person name="Groppi A."/>
            <person name="Hantraye F."/>
            <person name="Hennequin C."/>
            <person name="Jauniaux N."/>
            <person name="Joyet P."/>
            <person name="Kachouri R."/>
            <person name="Kerrest A."/>
            <person name="Koszul R."/>
            <person name="Lemaire M."/>
            <person name="Lesur I."/>
            <person name="Ma L."/>
            <person name="Muller H."/>
            <person name="Nicaud J.M."/>
            <person name="Nikolski M."/>
            <person name="Oztas S."/>
            <person name="Ozier-Kalogeropoulos O."/>
            <person name="Pellenz S."/>
            <person name="Potier S."/>
            <person name="Richard G.F."/>
            <person name="Straub M.L."/>
            <person name="Suleau A."/>
            <person name="Swennene D."/>
            <person name="Tekaia F."/>
            <person name="Wesolowski-Louvel M."/>
            <person name="Westhof E."/>
            <person name="Wirth B."/>
            <person name="Zeniou-Meyer M."/>
            <person name="Zivanovic I."/>
            <person name="Bolotin-Fukuhara M."/>
            <person name="Thierry A."/>
            <person name="Bouchier C."/>
            <person name="Caudron B."/>
            <person name="Scarpelli C."/>
            <person name="Gaillardin C."/>
            <person name="Weissenbach J."/>
            <person name="Wincker P."/>
            <person name="Souciet J.L."/>
        </authorList>
    </citation>
    <scope>NUCLEOTIDE SEQUENCE [LARGE SCALE GENOMIC DNA]</scope>
    <source>
        <strain evidence="9">ATCC 8585 / CBS 2359 / DSM 70799 / NBRC 1267 / NRRL Y-1140 / WM37</strain>
    </source>
</reference>
<evidence type="ECO:0000256" key="3">
    <source>
        <dbReference type="ARBA" id="ARBA00022763"/>
    </source>
</evidence>
<evidence type="ECO:0000313" key="9">
    <source>
        <dbReference type="Proteomes" id="UP000000598"/>
    </source>
</evidence>
<dbReference type="eggNOG" id="ENOG502RTRR">
    <property type="taxonomic scope" value="Eukaryota"/>
</dbReference>
<dbReference type="InterPro" id="IPR014774">
    <property type="entry name" value="KaiC-like_dom"/>
</dbReference>
<name>Q6CPZ2_KLULA</name>
<evidence type="ECO:0000256" key="4">
    <source>
        <dbReference type="ARBA" id="ARBA00022840"/>
    </source>
</evidence>
<dbReference type="GO" id="GO:0005524">
    <property type="term" value="F:ATP binding"/>
    <property type="evidence" value="ECO:0007669"/>
    <property type="project" value="UniProtKB-KW"/>
</dbReference>
<dbReference type="GO" id="GO:0007131">
    <property type="term" value="P:reciprocal meiotic recombination"/>
    <property type="evidence" value="ECO:0007669"/>
    <property type="project" value="TreeGrafter"/>
</dbReference>
<comment type="subcellular location">
    <subcellularLocation>
        <location evidence="1">Nucleus</location>
    </subcellularLocation>
</comment>
<dbReference type="GO" id="GO:0033063">
    <property type="term" value="C:Rad51B-Rad51C-Rad51D-XRCC2 complex"/>
    <property type="evidence" value="ECO:0007669"/>
    <property type="project" value="TreeGrafter"/>
</dbReference>
<evidence type="ECO:0000256" key="1">
    <source>
        <dbReference type="ARBA" id="ARBA00004123"/>
    </source>
</evidence>
<keyword evidence="2" id="KW-0547">Nucleotide-binding</keyword>
<dbReference type="GO" id="GO:0005657">
    <property type="term" value="C:replication fork"/>
    <property type="evidence" value="ECO:0007669"/>
    <property type="project" value="TreeGrafter"/>
</dbReference>
<dbReference type="PaxDb" id="284590-Q6CPZ2"/>
<sequence>MSFGVPLSQLIQARADHVRSGIESLDDSLNDGFQPQSIYEVYGPPGIGKTKFAVQLVNNNQNRMKCLWIDTFQQVPLKLIEQGDEDEVHFKGCQFARVKKFAQLWYMFQNLKETYGLIIIDGLSQLLVEYLHMYEKNSGYSNHRQTLHDFKVKSLIQLLVTITKYATSNNTVVVLLNDAMNTGYQDYSDDAVVSYNDPSNGTHSDGSFSNFLVKSQRKRHVQVLKSGLVANAAVGSKDARWEVFLRCRIGVFWNWDAEQKQNPNSQKRIIPEVSRQFVVQHQQPVGSKNKLVWVKTNESGNFYSCHTTIVAENPTTAVTDNLLPTNTSSSATAAAAAVAAAPVLPPNKRRRVLYTEPSPSRMLLDVQSHSQPVTPNSSQSIQFTPRIVHSDNIVATHGTEGTDNDAIIYDSEG</sequence>
<keyword evidence="5" id="KW-0234">DNA repair</keyword>
<proteinExistence type="predicted"/>
<organism evidence="8 9">
    <name type="scientific">Kluyveromyces lactis (strain ATCC 8585 / CBS 2359 / DSM 70799 / NBRC 1267 / NRRL Y-1140 / WM37)</name>
    <name type="common">Yeast</name>
    <name type="synonym">Candida sphaerica</name>
    <dbReference type="NCBI Taxonomy" id="284590"/>
    <lineage>
        <taxon>Eukaryota</taxon>
        <taxon>Fungi</taxon>
        <taxon>Dikarya</taxon>
        <taxon>Ascomycota</taxon>
        <taxon>Saccharomycotina</taxon>
        <taxon>Saccharomycetes</taxon>
        <taxon>Saccharomycetales</taxon>
        <taxon>Saccharomycetaceae</taxon>
        <taxon>Kluyveromyces</taxon>
    </lineage>
</organism>
<keyword evidence="9" id="KW-1185">Reference proteome</keyword>
<dbReference type="EMBL" id="CR382125">
    <property type="protein sequence ID" value="CAG99084.1"/>
    <property type="molecule type" value="Genomic_DNA"/>
</dbReference>
<dbReference type="Gene3D" id="3.40.50.300">
    <property type="entry name" value="P-loop containing nucleotide triphosphate hydrolases"/>
    <property type="match status" value="1"/>
</dbReference>
<dbReference type="KEGG" id="kla:KLLA0_E01079g"/>
<dbReference type="STRING" id="284590.Q6CPZ2"/>
<evidence type="ECO:0000256" key="6">
    <source>
        <dbReference type="ARBA" id="ARBA00023242"/>
    </source>
</evidence>
<protein>
    <submittedName>
        <fullName evidence="8">KLLA0E01079p</fullName>
    </submittedName>
</protein>
<dbReference type="PANTHER" id="PTHR46239:SF1">
    <property type="entry name" value="DNA REPAIR PROTEIN RAD51 HOMOLOG 3"/>
    <property type="match status" value="1"/>
</dbReference>
<dbReference type="InterPro" id="IPR020588">
    <property type="entry name" value="RecA_ATP-bd"/>
</dbReference>